<evidence type="ECO:0000313" key="2">
    <source>
        <dbReference type="Proteomes" id="UP000789920"/>
    </source>
</evidence>
<name>A0ACA9SSM1_9GLOM</name>
<accession>A0ACA9SSM1</accession>
<keyword evidence="2" id="KW-1185">Reference proteome</keyword>
<protein>
    <submittedName>
        <fullName evidence="1">19739_t:CDS:1</fullName>
    </submittedName>
</protein>
<comment type="caution">
    <text evidence="1">The sequence shown here is derived from an EMBL/GenBank/DDBJ whole genome shotgun (WGS) entry which is preliminary data.</text>
</comment>
<organism evidence="1 2">
    <name type="scientific">Racocetra persica</name>
    <dbReference type="NCBI Taxonomy" id="160502"/>
    <lineage>
        <taxon>Eukaryota</taxon>
        <taxon>Fungi</taxon>
        <taxon>Fungi incertae sedis</taxon>
        <taxon>Mucoromycota</taxon>
        <taxon>Glomeromycotina</taxon>
        <taxon>Glomeromycetes</taxon>
        <taxon>Diversisporales</taxon>
        <taxon>Gigasporaceae</taxon>
        <taxon>Racocetra</taxon>
    </lineage>
</organism>
<feature type="non-terminal residue" evidence="1">
    <location>
        <position position="1"/>
    </location>
</feature>
<feature type="non-terminal residue" evidence="1">
    <location>
        <position position="43"/>
    </location>
</feature>
<gene>
    <name evidence="1" type="ORF">RPERSI_LOCUS33421</name>
</gene>
<proteinExistence type="predicted"/>
<dbReference type="EMBL" id="CAJVQC010144597">
    <property type="protein sequence ID" value="CAG8844924.1"/>
    <property type="molecule type" value="Genomic_DNA"/>
</dbReference>
<sequence length="43" mass="4912">KKLLDNAAKLKILQNVEAITLTFDYYKNITKQNILGVTCITEK</sequence>
<dbReference type="Proteomes" id="UP000789920">
    <property type="component" value="Unassembled WGS sequence"/>
</dbReference>
<reference evidence="1" key="1">
    <citation type="submission" date="2021-06" db="EMBL/GenBank/DDBJ databases">
        <authorList>
            <person name="Kallberg Y."/>
            <person name="Tangrot J."/>
            <person name="Rosling A."/>
        </authorList>
    </citation>
    <scope>NUCLEOTIDE SEQUENCE</scope>
    <source>
        <strain evidence="1">MA461A</strain>
    </source>
</reference>
<evidence type="ECO:0000313" key="1">
    <source>
        <dbReference type="EMBL" id="CAG8844924.1"/>
    </source>
</evidence>